<reference evidence="4" key="1">
    <citation type="journal article" date="2014" name="Int. J. Syst. Evol. Microbiol.">
        <title>Complete genome sequence of Corynebacterium casei LMG S-19264T (=DSM 44701T), isolated from a smear-ripened cheese.</title>
        <authorList>
            <consortium name="US DOE Joint Genome Institute (JGI-PGF)"/>
            <person name="Walter F."/>
            <person name="Albersmeier A."/>
            <person name="Kalinowski J."/>
            <person name="Ruckert C."/>
        </authorList>
    </citation>
    <scope>NUCLEOTIDE SEQUENCE</scope>
    <source>
        <strain evidence="4">JCM 13064</strain>
    </source>
</reference>
<dbReference type="GO" id="GO:0000287">
    <property type="term" value="F:magnesium ion binding"/>
    <property type="evidence" value="ECO:0007669"/>
    <property type="project" value="InterPro"/>
</dbReference>
<protein>
    <submittedName>
        <fullName evidence="4">4'-phosphopantetheinyl transferase</fullName>
    </submittedName>
</protein>
<name>A0A917R540_9ACTN</name>
<dbReference type="GO" id="GO:0008897">
    <property type="term" value="F:holo-[acyl-carrier-protein] synthase activity"/>
    <property type="evidence" value="ECO:0007669"/>
    <property type="project" value="InterPro"/>
</dbReference>
<dbReference type="Gene3D" id="3.90.470.20">
    <property type="entry name" value="4'-phosphopantetheinyl transferase domain"/>
    <property type="match status" value="2"/>
</dbReference>
<accession>A0A917R540</accession>
<dbReference type="GO" id="GO:0019878">
    <property type="term" value="P:lysine biosynthetic process via aminoadipic acid"/>
    <property type="evidence" value="ECO:0007669"/>
    <property type="project" value="TreeGrafter"/>
</dbReference>
<dbReference type="InterPro" id="IPR037143">
    <property type="entry name" value="4-PPantetheinyl_Trfase_dom_sf"/>
</dbReference>
<comment type="similarity">
    <text evidence="1">Belongs to the P-Pant transferase superfamily. Gsp/Sfp/HetI/AcpT family.</text>
</comment>
<dbReference type="InterPro" id="IPR050559">
    <property type="entry name" value="P-Pant_transferase_sf"/>
</dbReference>
<feature type="domain" description="4'-phosphopantetheinyl transferase" evidence="3">
    <location>
        <begin position="117"/>
        <end position="216"/>
    </location>
</feature>
<dbReference type="GO" id="GO:0005829">
    <property type="term" value="C:cytosol"/>
    <property type="evidence" value="ECO:0007669"/>
    <property type="project" value="TreeGrafter"/>
</dbReference>
<dbReference type="EMBL" id="BMNT01000019">
    <property type="protein sequence ID" value="GGK90730.1"/>
    <property type="molecule type" value="Genomic_DNA"/>
</dbReference>
<dbReference type="Pfam" id="PF01648">
    <property type="entry name" value="ACPS"/>
    <property type="match status" value="1"/>
</dbReference>
<sequence>MNVTALRTAECHIWWADPQNHHLDDMVGVLDPTELRRAAGYRREEDRQRFVTAAWLLRTAAGAQLDMAPERVPIERRCMSCDKPHGRPYVLTDDGLHASISHSAHRVAVALTTAGEVGVDVEQVPTAPVSELVGCALSKGEQDLLKTLPERHQQAGFARMWVCKEAVLKATGHGLRISPHRVEVSGPREEPALLSWPLDIPPRRVHLRTIYPGDGYAGVVAVIGDVPIRVSEWDASDLRSTAPLLMAA</sequence>
<dbReference type="PANTHER" id="PTHR12215">
    <property type="entry name" value="PHOSPHOPANTETHEINE TRANSFERASE"/>
    <property type="match status" value="1"/>
</dbReference>
<evidence type="ECO:0000313" key="5">
    <source>
        <dbReference type="Proteomes" id="UP000645217"/>
    </source>
</evidence>
<evidence type="ECO:0000313" key="4">
    <source>
        <dbReference type="EMBL" id="GGK90730.1"/>
    </source>
</evidence>
<evidence type="ECO:0000256" key="2">
    <source>
        <dbReference type="ARBA" id="ARBA00022679"/>
    </source>
</evidence>
<organism evidence="4 5">
    <name type="scientific">Sphaerisporangium melleum</name>
    <dbReference type="NCBI Taxonomy" id="321316"/>
    <lineage>
        <taxon>Bacteria</taxon>
        <taxon>Bacillati</taxon>
        <taxon>Actinomycetota</taxon>
        <taxon>Actinomycetes</taxon>
        <taxon>Streptosporangiales</taxon>
        <taxon>Streptosporangiaceae</taxon>
        <taxon>Sphaerisporangium</taxon>
    </lineage>
</organism>
<dbReference type="RefSeq" id="WP_189164246.1">
    <property type="nucleotide sequence ID" value="NZ_BMNT01000019.1"/>
</dbReference>
<comment type="caution">
    <text evidence="4">The sequence shown here is derived from an EMBL/GenBank/DDBJ whole genome shotgun (WGS) entry which is preliminary data.</text>
</comment>
<keyword evidence="2 4" id="KW-0808">Transferase</keyword>
<dbReference type="PANTHER" id="PTHR12215:SF10">
    <property type="entry name" value="L-AMINOADIPATE-SEMIALDEHYDE DEHYDROGENASE-PHOSPHOPANTETHEINYL TRANSFERASE"/>
    <property type="match status" value="1"/>
</dbReference>
<dbReference type="Proteomes" id="UP000645217">
    <property type="component" value="Unassembled WGS sequence"/>
</dbReference>
<dbReference type="AlphaFoldDB" id="A0A917R540"/>
<gene>
    <name evidence="4" type="primary">sfp</name>
    <name evidence="4" type="ORF">GCM10007964_36720</name>
</gene>
<dbReference type="InterPro" id="IPR008278">
    <property type="entry name" value="4-PPantetheinyl_Trfase_dom"/>
</dbReference>
<keyword evidence="5" id="KW-1185">Reference proteome</keyword>
<evidence type="ECO:0000256" key="1">
    <source>
        <dbReference type="ARBA" id="ARBA00010990"/>
    </source>
</evidence>
<evidence type="ECO:0000259" key="3">
    <source>
        <dbReference type="Pfam" id="PF01648"/>
    </source>
</evidence>
<proteinExistence type="inferred from homology"/>
<reference evidence="4" key="2">
    <citation type="submission" date="2020-09" db="EMBL/GenBank/DDBJ databases">
        <authorList>
            <person name="Sun Q."/>
            <person name="Ohkuma M."/>
        </authorList>
    </citation>
    <scope>NUCLEOTIDE SEQUENCE</scope>
    <source>
        <strain evidence="4">JCM 13064</strain>
    </source>
</reference>
<dbReference type="SUPFAM" id="SSF56214">
    <property type="entry name" value="4'-phosphopantetheinyl transferase"/>
    <property type="match status" value="2"/>
</dbReference>